<dbReference type="SUPFAM" id="SSF161098">
    <property type="entry name" value="MetI-like"/>
    <property type="match status" value="1"/>
</dbReference>
<feature type="transmembrane region" description="Helical" evidence="7">
    <location>
        <begin position="70"/>
        <end position="97"/>
    </location>
</feature>
<comment type="similarity">
    <text evidence="7">Belongs to the binding-protein-dependent transport system permease family.</text>
</comment>
<organism evidence="9 10">
    <name type="scientific">Paenibacillus amylolyticus</name>
    <dbReference type="NCBI Taxonomy" id="1451"/>
    <lineage>
        <taxon>Bacteria</taxon>
        <taxon>Bacillati</taxon>
        <taxon>Bacillota</taxon>
        <taxon>Bacilli</taxon>
        <taxon>Bacillales</taxon>
        <taxon>Paenibacillaceae</taxon>
        <taxon>Paenibacillus</taxon>
    </lineage>
</organism>
<dbReference type="InterPro" id="IPR000515">
    <property type="entry name" value="MetI-like"/>
</dbReference>
<dbReference type="Pfam" id="PF00528">
    <property type="entry name" value="BPD_transp_1"/>
    <property type="match status" value="1"/>
</dbReference>
<evidence type="ECO:0000256" key="7">
    <source>
        <dbReference type="RuleBase" id="RU363032"/>
    </source>
</evidence>
<reference evidence="10" key="2">
    <citation type="submission" date="2016-01" db="EMBL/GenBank/DDBJ databases">
        <title>Draft Genome Sequence of Paenibacillus amylolyticus Heshi-A3 that Was Isolated from Fermented Rice Bran with Aging Salted Mackerel, Which Was Named Heshiko as Traditional Fermented Seafood in Japan.</title>
        <authorList>
            <person name="Akuzawa S."/>
            <person name="Nakagawa J."/>
            <person name="Kanekatsu T."/>
            <person name="Kubota E."/>
            <person name="Ohtake R."/>
            <person name="Suzuki T."/>
            <person name="Kanesaki Y."/>
        </authorList>
    </citation>
    <scope>NUCLEOTIDE SEQUENCE [LARGE SCALE GENOMIC DNA]</scope>
    <source>
        <strain evidence="10">Heshi-A3</strain>
    </source>
</reference>
<dbReference type="PANTHER" id="PTHR43744">
    <property type="entry name" value="ABC TRANSPORTER PERMEASE PROTEIN MG189-RELATED-RELATED"/>
    <property type="match status" value="1"/>
</dbReference>
<evidence type="ECO:0000256" key="3">
    <source>
        <dbReference type="ARBA" id="ARBA00022475"/>
    </source>
</evidence>
<dbReference type="GO" id="GO:0005886">
    <property type="term" value="C:plasma membrane"/>
    <property type="evidence" value="ECO:0007669"/>
    <property type="project" value="UniProtKB-SubCell"/>
</dbReference>
<keyword evidence="6 7" id="KW-0472">Membrane</keyword>
<feature type="transmembrane region" description="Helical" evidence="7">
    <location>
        <begin position="140"/>
        <end position="161"/>
    </location>
</feature>
<evidence type="ECO:0000256" key="1">
    <source>
        <dbReference type="ARBA" id="ARBA00004651"/>
    </source>
</evidence>
<keyword evidence="3" id="KW-1003">Cell membrane</keyword>
<evidence type="ECO:0000256" key="4">
    <source>
        <dbReference type="ARBA" id="ARBA00022692"/>
    </source>
</evidence>
<gene>
    <name evidence="9" type="ORF">PAHA3_1721</name>
</gene>
<dbReference type="PANTHER" id="PTHR43744:SF9">
    <property type="entry name" value="POLYGALACTURONAN_RHAMNOGALACTURONAN TRANSPORT SYSTEM PERMEASE PROTEIN YTCP"/>
    <property type="match status" value="1"/>
</dbReference>
<proteinExistence type="inferred from homology"/>
<feature type="transmembrane region" description="Helical" evidence="7">
    <location>
        <begin position="256"/>
        <end position="275"/>
    </location>
</feature>
<dbReference type="AlphaFoldDB" id="A0A117I157"/>
<evidence type="ECO:0000256" key="6">
    <source>
        <dbReference type="ARBA" id="ARBA00023136"/>
    </source>
</evidence>
<dbReference type="CDD" id="cd06261">
    <property type="entry name" value="TM_PBP2"/>
    <property type="match status" value="1"/>
</dbReference>
<dbReference type="EMBL" id="BCNV01000001">
    <property type="protein sequence ID" value="GAS81647.1"/>
    <property type="molecule type" value="Genomic_DNA"/>
</dbReference>
<feature type="transmembrane region" description="Helical" evidence="7">
    <location>
        <begin position="109"/>
        <end position="128"/>
    </location>
</feature>
<keyword evidence="5 7" id="KW-1133">Transmembrane helix</keyword>
<dbReference type="PROSITE" id="PS50928">
    <property type="entry name" value="ABC_TM1"/>
    <property type="match status" value="1"/>
</dbReference>
<evidence type="ECO:0000313" key="9">
    <source>
        <dbReference type="EMBL" id="GAS81647.1"/>
    </source>
</evidence>
<name>A0A117I157_PAEAM</name>
<comment type="caution">
    <text evidence="9">The sequence shown here is derived from an EMBL/GenBank/DDBJ whole genome shotgun (WGS) entry which is preliminary data.</text>
</comment>
<feature type="domain" description="ABC transmembrane type-1" evidence="8">
    <location>
        <begin position="74"/>
        <end position="272"/>
    </location>
</feature>
<comment type="subcellular location">
    <subcellularLocation>
        <location evidence="1 7">Cell membrane</location>
        <topology evidence="1 7">Multi-pass membrane protein</topology>
    </subcellularLocation>
</comment>
<protein>
    <submittedName>
        <fullName evidence="9">ABC transporter</fullName>
    </submittedName>
</protein>
<dbReference type="InterPro" id="IPR035906">
    <property type="entry name" value="MetI-like_sf"/>
</dbReference>
<sequence length="290" mass="32819">MIKQTIGEKLFQTANYIFLTLAAFTMLLPLLHLLAVSLSSPVAADSKEVFLWPVGFTFASWKHILQSSGLWQSFGVTVFITVVGTALSMLFSVLTAFPLSRKEFMIRKQVMLGIVITMIFNAPMIPFFLTVRELGMMNSIWSLIIPGVIGTFNMVILRTFFMSLPKELDDTARIDGCHDFRILFQIYLPLSKPVLATVSLFYAVGYWNTFQRAVLFLRDPGLWPLQMKLRAYLTSPEELAQVNMFLGDYNFNTTTLKAATILFASVPIILVYPYLQKYFVKGSLLGSLKE</sequence>
<evidence type="ECO:0000259" key="8">
    <source>
        <dbReference type="PROSITE" id="PS50928"/>
    </source>
</evidence>
<evidence type="ECO:0000313" key="10">
    <source>
        <dbReference type="Proteomes" id="UP000069697"/>
    </source>
</evidence>
<dbReference type="Gene3D" id="1.10.3720.10">
    <property type="entry name" value="MetI-like"/>
    <property type="match status" value="1"/>
</dbReference>
<reference evidence="9 10" key="1">
    <citation type="journal article" date="2016" name="Genome Announc.">
        <title>Draft Genome Sequence of Paenibacillus amylolyticus Heshi-A3, Isolated from Fermented Rice Bran in a Japanese Fermented Seafood Dish.</title>
        <authorList>
            <person name="Akuzawa S."/>
            <person name="Nagaoka J."/>
            <person name="Kanekatsu M."/>
            <person name="Kubota E."/>
            <person name="Ohtake R."/>
            <person name="Suzuki T."/>
            <person name="Kanesaki Y."/>
        </authorList>
    </citation>
    <scope>NUCLEOTIDE SEQUENCE [LARGE SCALE GENOMIC DNA]</scope>
    <source>
        <strain evidence="9 10">Heshi-A3</strain>
    </source>
</reference>
<keyword evidence="4 7" id="KW-0812">Transmembrane</keyword>
<evidence type="ECO:0000256" key="5">
    <source>
        <dbReference type="ARBA" id="ARBA00022989"/>
    </source>
</evidence>
<evidence type="ECO:0000256" key="2">
    <source>
        <dbReference type="ARBA" id="ARBA00022448"/>
    </source>
</evidence>
<feature type="transmembrane region" description="Helical" evidence="7">
    <location>
        <begin position="182"/>
        <end position="207"/>
    </location>
</feature>
<dbReference type="Proteomes" id="UP000069697">
    <property type="component" value="Unassembled WGS sequence"/>
</dbReference>
<keyword evidence="2 7" id="KW-0813">Transport</keyword>
<accession>A0A117I157</accession>
<dbReference type="GO" id="GO:0055085">
    <property type="term" value="P:transmembrane transport"/>
    <property type="evidence" value="ECO:0007669"/>
    <property type="project" value="InterPro"/>
</dbReference>